<keyword evidence="3 9" id="KW-0813">Transport</keyword>
<keyword evidence="4 9" id="KW-0812">Transmembrane</keyword>
<evidence type="ECO:0000256" key="2">
    <source>
        <dbReference type="ARBA" id="ARBA00005887"/>
    </source>
</evidence>
<evidence type="ECO:0000256" key="7">
    <source>
        <dbReference type="ARBA" id="ARBA00023177"/>
    </source>
</evidence>
<evidence type="ECO:0000256" key="4">
    <source>
        <dbReference type="ARBA" id="ARBA00022692"/>
    </source>
</evidence>
<keyword evidence="12" id="KW-1185">Reference proteome</keyword>
<feature type="transmembrane region" description="Helical" evidence="9">
    <location>
        <begin position="271"/>
        <end position="288"/>
    </location>
</feature>
<comment type="similarity">
    <text evidence="2 9">Belongs to the ammonia transporter channel (TC 1.A.11.2) family.</text>
</comment>
<evidence type="ECO:0000256" key="5">
    <source>
        <dbReference type="ARBA" id="ARBA00022989"/>
    </source>
</evidence>
<dbReference type="Pfam" id="PF00909">
    <property type="entry name" value="Ammonium_transp"/>
    <property type="match status" value="1"/>
</dbReference>
<comment type="caution">
    <text evidence="11">The sequence shown here is derived from an EMBL/GenBank/DDBJ whole genome shotgun (WGS) entry which is preliminary data.</text>
</comment>
<dbReference type="InterPro" id="IPR001905">
    <property type="entry name" value="Ammonium_transpt"/>
</dbReference>
<dbReference type="Gene3D" id="1.10.3430.10">
    <property type="entry name" value="Ammonium transporter AmtB like domains"/>
    <property type="match status" value="1"/>
</dbReference>
<feature type="transmembrane region" description="Helical" evidence="9">
    <location>
        <begin position="325"/>
        <end position="344"/>
    </location>
</feature>
<sequence length="437" mass="44515">MELDTGVTAWMLVSASLVLLMTPGLALFYGGMTRSKSVLNMMMMSFGAMGVIGVLYVLWGWSMSYGSQSIGGIFANPFEMFGLAGAIYDEGGEFIVDGGLPVVVDVGFQVTFAIITTALISGALAERVKFGTWMVFTGLWVTLAYFPMAHMVWGGGLLSGDGPFASIAEPVDFAGGTVVHINAGVAALVLALIVGRRKGFGTEAIKPHNLPFVMLGAALLWFGWFGFNAGSAYGADGMAGLAWVNTTTAAAAAILGWLVVEKLRDGHATSLGAASGIVAGLVAITPAAGSLSPVGSIVLGLLAGALCALAVGLKYKLGYDDSLDVVGVHLVGGLVGTVMIGVLATDGGLLYGGGPALLAVQVIIAAVAMLLSGVVTAVIALALKATMGWRVDEATEVGGIDLVVHGESGYEGLSSGRISTEGRLGTQARDVNSEAKA</sequence>
<feature type="transmembrane region" description="Helical" evidence="9">
    <location>
        <begin position="239"/>
        <end position="259"/>
    </location>
</feature>
<dbReference type="PROSITE" id="PS01219">
    <property type="entry name" value="AMMONIUM_TRANSP"/>
    <property type="match status" value="1"/>
</dbReference>
<evidence type="ECO:0000256" key="6">
    <source>
        <dbReference type="ARBA" id="ARBA00023136"/>
    </source>
</evidence>
<evidence type="ECO:0000256" key="3">
    <source>
        <dbReference type="ARBA" id="ARBA00022448"/>
    </source>
</evidence>
<feature type="transmembrane region" description="Helical" evidence="9">
    <location>
        <begin position="207"/>
        <end position="227"/>
    </location>
</feature>
<keyword evidence="6 9" id="KW-0472">Membrane</keyword>
<proteinExistence type="inferred from homology"/>
<name>A0ABT5TZM5_9MICO</name>
<dbReference type="InterPro" id="IPR024041">
    <property type="entry name" value="NH4_transpt_AmtB-like_dom"/>
</dbReference>
<dbReference type="InterPro" id="IPR018047">
    <property type="entry name" value="Ammonium_transpt_CS"/>
</dbReference>
<accession>A0ABT5TZM5</accession>
<evidence type="ECO:0000256" key="1">
    <source>
        <dbReference type="ARBA" id="ARBA00004141"/>
    </source>
</evidence>
<dbReference type="SUPFAM" id="SSF111352">
    <property type="entry name" value="Ammonium transporter"/>
    <property type="match status" value="1"/>
</dbReference>
<feature type="transmembrane region" description="Helical" evidence="9">
    <location>
        <begin position="294"/>
        <end position="313"/>
    </location>
</feature>
<feature type="transmembrane region" description="Helical" evidence="9">
    <location>
        <begin position="356"/>
        <end position="383"/>
    </location>
</feature>
<keyword evidence="7 9" id="KW-0924">Ammonia transport</keyword>
<feature type="transmembrane region" description="Helical" evidence="9">
    <location>
        <begin position="41"/>
        <end position="59"/>
    </location>
</feature>
<dbReference type="EMBL" id="JARACI010001119">
    <property type="protein sequence ID" value="MDD9207529.1"/>
    <property type="molecule type" value="Genomic_DNA"/>
</dbReference>
<evidence type="ECO:0000256" key="9">
    <source>
        <dbReference type="RuleBase" id="RU362002"/>
    </source>
</evidence>
<comment type="subcellular location">
    <subcellularLocation>
        <location evidence="9">Cell membrane</location>
        <topology evidence="9">Multi-pass membrane protein</topology>
    </subcellularLocation>
    <subcellularLocation>
        <location evidence="1">Membrane</location>
        <topology evidence="1">Multi-pass membrane protein</topology>
    </subcellularLocation>
</comment>
<feature type="transmembrane region" description="Helical" evidence="9">
    <location>
        <begin position="173"/>
        <end position="195"/>
    </location>
</feature>
<evidence type="ECO:0000313" key="12">
    <source>
        <dbReference type="Proteomes" id="UP001165561"/>
    </source>
</evidence>
<feature type="transmembrane region" description="Helical" evidence="9">
    <location>
        <begin position="106"/>
        <end position="125"/>
    </location>
</feature>
<reference evidence="11" key="1">
    <citation type="submission" date="2023-02" db="EMBL/GenBank/DDBJ databases">
        <title>Georgenia sp.10Sc9-8, isolated from a soil sample collected from the Taklamakan desert.</title>
        <authorList>
            <person name="Liu S."/>
        </authorList>
    </citation>
    <scope>NUCLEOTIDE SEQUENCE</scope>
    <source>
        <strain evidence="11">10Sc9-8</strain>
    </source>
</reference>
<protein>
    <recommendedName>
        <fullName evidence="8 9">Ammonium transporter</fullName>
    </recommendedName>
</protein>
<keyword evidence="5 9" id="KW-1133">Transmembrane helix</keyword>
<dbReference type="PANTHER" id="PTHR43029">
    <property type="entry name" value="AMMONIUM TRANSPORTER MEP2"/>
    <property type="match status" value="1"/>
</dbReference>
<dbReference type="NCBIfam" id="TIGR00836">
    <property type="entry name" value="amt"/>
    <property type="match status" value="1"/>
</dbReference>
<dbReference type="PANTHER" id="PTHR43029:SF10">
    <property type="entry name" value="AMMONIUM TRANSPORTER MEP2"/>
    <property type="match status" value="1"/>
</dbReference>
<evidence type="ECO:0000256" key="8">
    <source>
        <dbReference type="ARBA" id="ARBA00050025"/>
    </source>
</evidence>
<organism evidence="11 12">
    <name type="scientific">Georgenia halotolerans</name>
    <dbReference type="NCBI Taxonomy" id="3028317"/>
    <lineage>
        <taxon>Bacteria</taxon>
        <taxon>Bacillati</taxon>
        <taxon>Actinomycetota</taxon>
        <taxon>Actinomycetes</taxon>
        <taxon>Micrococcales</taxon>
        <taxon>Bogoriellaceae</taxon>
        <taxon>Georgenia</taxon>
    </lineage>
</organism>
<evidence type="ECO:0000313" key="11">
    <source>
        <dbReference type="EMBL" id="MDD9207529.1"/>
    </source>
</evidence>
<dbReference type="Proteomes" id="UP001165561">
    <property type="component" value="Unassembled WGS sequence"/>
</dbReference>
<feature type="domain" description="Ammonium transporter AmtB-like" evidence="10">
    <location>
        <begin position="9"/>
        <end position="410"/>
    </location>
</feature>
<gene>
    <name evidence="11" type="ORF">PU560_13810</name>
</gene>
<dbReference type="InterPro" id="IPR029020">
    <property type="entry name" value="Ammonium/urea_transptr"/>
</dbReference>
<feature type="transmembrane region" description="Helical" evidence="9">
    <location>
        <begin position="132"/>
        <end position="153"/>
    </location>
</feature>
<feature type="transmembrane region" description="Helical" evidence="9">
    <location>
        <begin position="6"/>
        <end position="29"/>
    </location>
</feature>
<evidence type="ECO:0000259" key="10">
    <source>
        <dbReference type="Pfam" id="PF00909"/>
    </source>
</evidence>